<evidence type="ECO:0008006" key="3">
    <source>
        <dbReference type="Google" id="ProtNLM"/>
    </source>
</evidence>
<evidence type="ECO:0000313" key="2">
    <source>
        <dbReference type="Proteomes" id="UP000188354"/>
    </source>
</evidence>
<dbReference type="SUPFAM" id="SSF48371">
    <property type="entry name" value="ARM repeat"/>
    <property type="match status" value="1"/>
</dbReference>
<dbReference type="EMBL" id="CM007374">
    <property type="protein sequence ID" value="OIV97730.1"/>
    <property type="molecule type" value="Genomic_DNA"/>
</dbReference>
<dbReference type="InterPro" id="IPR016024">
    <property type="entry name" value="ARM-type_fold"/>
</dbReference>
<accession>A0A4P1QYE4</accession>
<keyword evidence="2" id="KW-1185">Reference proteome</keyword>
<dbReference type="AlphaFoldDB" id="A0A4P1QYE4"/>
<evidence type="ECO:0000313" key="1">
    <source>
        <dbReference type="EMBL" id="OIV97730.1"/>
    </source>
</evidence>
<reference evidence="1 2" key="1">
    <citation type="journal article" date="2017" name="Plant Biotechnol. J.">
        <title>A comprehensive draft genome sequence for lupin (Lupinus angustifolius), an emerging health food: insights into plant-microbe interactions and legume evolution.</title>
        <authorList>
            <person name="Hane J.K."/>
            <person name="Ming Y."/>
            <person name="Kamphuis L.G."/>
            <person name="Nelson M.N."/>
            <person name="Garg G."/>
            <person name="Atkins C.A."/>
            <person name="Bayer P.E."/>
            <person name="Bravo A."/>
            <person name="Bringans S."/>
            <person name="Cannon S."/>
            <person name="Edwards D."/>
            <person name="Foley R."/>
            <person name="Gao L.L."/>
            <person name="Harrison M.J."/>
            <person name="Huang W."/>
            <person name="Hurgobin B."/>
            <person name="Li S."/>
            <person name="Liu C.W."/>
            <person name="McGrath A."/>
            <person name="Morahan G."/>
            <person name="Murray J."/>
            <person name="Weller J."/>
            <person name="Jian J."/>
            <person name="Singh K.B."/>
        </authorList>
    </citation>
    <scope>NUCLEOTIDE SEQUENCE [LARGE SCALE GENOMIC DNA]</scope>
    <source>
        <strain evidence="2">cv. Tanjil</strain>
        <tissue evidence="1">Whole plant</tissue>
    </source>
</reference>
<organism evidence="1 2">
    <name type="scientific">Lupinus angustifolius</name>
    <name type="common">Narrow-leaved blue lupine</name>
    <dbReference type="NCBI Taxonomy" id="3871"/>
    <lineage>
        <taxon>Eukaryota</taxon>
        <taxon>Viridiplantae</taxon>
        <taxon>Streptophyta</taxon>
        <taxon>Embryophyta</taxon>
        <taxon>Tracheophyta</taxon>
        <taxon>Spermatophyta</taxon>
        <taxon>Magnoliopsida</taxon>
        <taxon>eudicotyledons</taxon>
        <taxon>Gunneridae</taxon>
        <taxon>Pentapetalae</taxon>
        <taxon>rosids</taxon>
        <taxon>fabids</taxon>
        <taxon>Fabales</taxon>
        <taxon>Fabaceae</taxon>
        <taxon>Papilionoideae</taxon>
        <taxon>50 kb inversion clade</taxon>
        <taxon>genistoids sensu lato</taxon>
        <taxon>core genistoids</taxon>
        <taxon>Genisteae</taxon>
        <taxon>Lupinus</taxon>
    </lineage>
</organism>
<dbReference type="PANTHER" id="PTHR35834:SF3">
    <property type="entry name" value="ARM REPEAT SUPERFAMILY PROTEIN"/>
    <property type="match status" value="1"/>
</dbReference>
<proteinExistence type="predicted"/>
<dbReference type="InterPro" id="IPR011989">
    <property type="entry name" value="ARM-like"/>
</dbReference>
<name>A0A4P1QYE4_LUPAN</name>
<dbReference type="Proteomes" id="UP000188354">
    <property type="component" value="Chromosome LG14"/>
</dbReference>
<gene>
    <name evidence="1" type="ORF">TanjilG_12487</name>
</gene>
<dbReference type="Gene3D" id="1.25.10.10">
    <property type="entry name" value="Leucine-rich Repeat Variant"/>
    <property type="match status" value="1"/>
</dbReference>
<dbReference type="Gramene" id="OIV97730">
    <property type="protein sequence ID" value="OIV97730"/>
    <property type="gene ID" value="TanjilG_12487"/>
</dbReference>
<dbReference type="PANTHER" id="PTHR35834">
    <property type="entry name" value="ARMADILLO-TYPE FOLD PROTEIN-RELATED"/>
    <property type="match status" value="1"/>
</dbReference>
<protein>
    <recommendedName>
        <fullName evidence="3">U-box domain-containing protein</fullName>
    </recommendedName>
</protein>
<sequence>MEEDKPQKQRVLTLLKALQEASRNLHINPFSFIFITKTHFKDTIEAFLNLQPKSLAIFNTNPNLHHLSDSLSTIKTLIEKLQNFKGFGLRSFLHRQIILHKISQLSNLIESEIQHYLDCVTVHDLVNTMEQGFNEEEKVKVLIEFQQRLSKGFDLDFQDLILKARVFSILEGTLIETKISKRVQEEVAMAIAGLVKFNKNVFVGLVLMGPTIKALISMASSVSIRVLCLLVSFIRSPLVDEILCNGEIPRIVSFLCRDDLSLKVAAFDCVLELGYIGRREVIEAMLEEDLIKILMDLQRKEGLLNGRVDDDDDDFDYDSPFASCVSRFAILLEIGEGLSSEEKREVKLEILKMVMEASQSDAEAATISAEILWGSSR</sequence>